<keyword evidence="9 11" id="KW-0472">Membrane</keyword>
<dbReference type="CDD" id="cd03784">
    <property type="entry name" value="GT1_Gtf-like"/>
    <property type="match status" value="1"/>
</dbReference>
<name>A0A0R3PSW2_ANGCS</name>
<gene>
    <name evidence="12" type="ORF">ACOC_LOCUS8786</name>
</gene>
<dbReference type="InterPro" id="IPR050271">
    <property type="entry name" value="UDP-glycosyltransferase"/>
</dbReference>
<protein>
    <recommendedName>
        <fullName evidence="3">glucuronosyltransferase</fullName>
        <ecNumber evidence="3">2.4.1.17</ecNumber>
    </recommendedName>
</protein>
<evidence type="ECO:0000256" key="6">
    <source>
        <dbReference type="ARBA" id="ARBA00022692"/>
    </source>
</evidence>
<evidence type="ECO:0000256" key="7">
    <source>
        <dbReference type="ARBA" id="ARBA00022729"/>
    </source>
</evidence>
<dbReference type="Gene3D" id="3.40.50.2000">
    <property type="entry name" value="Glycogen Phosphorylase B"/>
    <property type="match status" value="1"/>
</dbReference>
<accession>A0A0R3PSW2</accession>
<proteinExistence type="inferred from homology"/>
<comment type="subcellular location">
    <subcellularLocation>
        <location evidence="1">Membrane</location>
        <topology evidence="1">Single-pass membrane protein</topology>
    </subcellularLocation>
</comment>
<dbReference type="GO" id="GO:0015020">
    <property type="term" value="F:glucuronosyltransferase activity"/>
    <property type="evidence" value="ECO:0007669"/>
    <property type="project" value="UniProtKB-EC"/>
</dbReference>
<keyword evidence="4" id="KW-0328">Glycosyltransferase</keyword>
<evidence type="ECO:0000256" key="5">
    <source>
        <dbReference type="ARBA" id="ARBA00022679"/>
    </source>
</evidence>
<dbReference type="EC" id="2.4.1.17" evidence="3"/>
<sequence>MQHWAFICSSLVACDAYKFLVNSPLFGYSHTNFMGAIADTLTEAGHNVTVLMPVMEIEQKDKTGLKLTKNVIKIPADQRVYDIMRHEREMLSHIWTTGNSVLGLLKALTLHELQRFDLKAFPHRSGIFEVLKIPATIATFSGVHIDCVSKSIGEPITPASWSATGDRMNFFGRLGNFVNVLLVNIFFTRTYDEEIKVFRLISKASFVFTNSNPYLDYPRPVLHKTVAIGGIAVAVDQKKNELSKEWDDILNKRNTTVLVSFGSVVKSIYMPEQYKKTLLEVFESMPETTFIWKYEEEGSTIAGHLKNVHLSTWVPQNALLADSRLTVFITHGGLASTTELAYMGKPIPVFADQTRNANMFSKHGCGIVLTKYELEHPQKLRDSLIKIFNDASFSDNARLLSEILRNQPISPKQLLVRHSEFAARFGTLPNLDPYGRHLSLLEYYLIDVLLACVFAFLLVVFVIVKLLRKCLSLREKTKTE</sequence>
<dbReference type="PANTHER" id="PTHR48043:SF23">
    <property type="entry name" value="UDP-GLUCURONOSYLTRANSFERASE"/>
    <property type="match status" value="1"/>
</dbReference>
<dbReference type="OrthoDB" id="5835829at2759"/>
<keyword evidence="7" id="KW-0732">Signal</keyword>
<comment type="catalytic activity">
    <reaction evidence="10">
        <text>glucuronate acceptor + UDP-alpha-D-glucuronate = acceptor beta-D-glucuronoside + UDP + H(+)</text>
        <dbReference type="Rhea" id="RHEA:21032"/>
        <dbReference type="ChEBI" id="CHEBI:15378"/>
        <dbReference type="ChEBI" id="CHEBI:58052"/>
        <dbReference type="ChEBI" id="CHEBI:58223"/>
        <dbReference type="ChEBI" id="CHEBI:132367"/>
        <dbReference type="ChEBI" id="CHEBI:132368"/>
        <dbReference type="EC" id="2.4.1.17"/>
    </reaction>
</comment>
<evidence type="ECO:0000256" key="4">
    <source>
        <dbReference type="ARBA" id="ARBA00022676"/>
    </source>
</evidence>
<evidence type="ECO:0000256" key="11">
    <source>
        <dbReference type="SAM" id="Phobius"/>
    </source>
</evidence>
<evidence type="ECO:0000256" key="2">
    <source>
        <dbReference type="ARBA" id="ARBA00009995"/>
    </source>
</evidence>
<keyword evidence="13" id="KW-1185">Reference proteome</keyword>
<keyword evidence="8 11" id="KW-1133">Transmembrane helix</keyword>
<reference evidence="12 13" key="2">
    <citation type="submission" date="2018-11" db="EMBL/GenBank/DDBJ databases">
        <authorList>
            <consortium name="Pathogen Informatics"/>
        </authorList>
    </citation>
    <scope>NUCLEOTIDE SEQUENCE [LARGE SCALE GENOMIC DNA]</scope>
    <source>
        <strain evidence="12 13">Costa Rica</strain>
    </source>
</reference>
<dbReference type="FunFam" id="3.40.50.2000:FF:000038">
    <property type="entry name" value="UDP-GlucuronosylTransferase"/>
    <property type="match status" value="1"/>
</dbReference>
<dbReference type="Proteomes" id="UP000267027">
    <property type="component" value="Unassembled WGS sequence"/>
</dbReference>
<dbReference type="WBParaSite" id="ACOC_0000878501-mRNA-1">
    <property type="protein sequence ID" value="ACOC_0000878501-mRNA-1"/>
    <property type="gene ID" value="ACOC_0000878501"/>
</dbReference>
<dbReference type="PANTHER" id="PTHR48043">
    <property type="entry name" value="EG:EG0003.4 PROTEIN-RELATED"/>
    <property type="match status" value="1"/>
</dbReference>
<dbReference type="STRING" id="334426.A0A0R3PSW2"/>
<comment type="similarity">
    <text evidence="2">Belongs to the UDP-glycosyltransferase family.</text>
</comment>
<dbReference type="OMA" id="HHFKAPC"/>
<evidence type="ECO:0000256" key="3">
    <source>
        <dbReference type="ARBA" id="ARBA00012544"/>
    </source>
</evidence>
<evidence type="ECO:0000313" key="12">
    <source>
        <dbReference type="EMBL" id="VDM60371.1"/>
    </source>
</evidence>
<dbReference type="EMBL" id="UYYA01004202">
    <property type="protein sequence ID" value="VDM60371.1"/>
    <property type="molecule type" value="Genomic_DNA"/>
</dbReference>
<evidence type="ECO:0000256" key="9">
    <source>
        <dbReference type="ARBA" id="ARBA00023136"/>
    </source>
</evidence>
<evidence type="ECO:0000256" key="1">
    <source>
        <dbReference type="ARBA" id="ARBA00004167"/>
    </source>
</evidence>
<evidence type="ECO:0000256" key="10">
    <source>
        <dbReference type="ARBA" id="ARBA00047475"/>
    </source>
</evidence>
<evidence type="ECO:0000313" key="14">
    <source>
        <dbReference type="WBParaSite" id="ACOC_0000878501-mRNA-1"/>
    </source>
</evidence>
<dbReference type="SUPFAM" id="SSF53756">
    <property type="entry name" value="UDP-Glycosyltransferase/glycogen phosphorylase"/>
    <property type="match status" value="1"/>
</dbReference>
<feature type="transmembrane region" description="Helical" evidence="11">
    <location>
        <begin position="443"/>
        <end position="467"/>
    </location>
</feature>
<organism evidence="14">
    <name type="scientific">Angiostrongylus costaricensis</name>
    <name type="common">Nematode worm</name>
    <dbReference type="NCBI Taxonomy" id="334426"/>
    <lineage>
        <taxon>Eukaryota</taxon>
        <taxon>Metazoa</taxon>
        <taxon>Ecdysozoa</taxon>
        <taxon>Nematoda</taxon>
        <taxon>Chromadorea</taxon>
        <taxon>Rhabditida</taxon>
        <taxon>Rhabditina</taxon>
        <taxon>Rhabditomorpha</taxon>
        <taxon>Strongyloidea</taxon>
        <taxon>Metastrongylidae</taxon>
        <taxon>Angiostrongylus</taxon>
    </lineage>
</organism>
<keyword evidence="6 11" id="KW-0812">Transmembrane</keyword>
<dbReference type="AlphaFoldDB" id="A0A0R3PSW2"/>
<dbReference type="GO" id="GO:0016020">
    <property type="term" value="C:membrane"/>
    <property type="evidence" value="ECO:0007669"/>
    <property type="project" value="UniProtKB-SubCell"/>
</dbReference>
<keyword evidence="5" id="KW-0808">Transferase</keyword>
<reference evidence="14" key="1">
    <citation type="submission" date="2016-04" db="UniProtKB">
        <authorList>
            <consortium name="WormBaseParasite"/>
        </authorList>
    </citation>
    <scope>IDENTIFICATION</scope>
</reference>
<dbReference type="InterPro" id="IPR002213">
    <property type="entry name" value="UDP_glucos_trans"/>
</dbReference>
<evidence type="ECO:0000256" key="8">
    <source>
        <dbReference type="ARBA" id="ARBA00022989"/>
    </source>
</evidence>
<evidence type="ECO:0000313" key="13">
    <source>
        <dbReference type="Proteomes" id="UP000267027"/>
    </source>
</evidence>
<dbReference type="Pfam" id="PF00201">
    <property type="entry name" value="UDPGT"/>
    <property type="match status" value="1"/>
</dbReference>